<comment type="caution">
    <text evidence="1">The sequence shown here is derived from an EMBL/GenBank/DDBJ whole genome shotgun (WGS) entry which is preliminary data.</text>
</comment>
<protein>
    <submittedName>
        <fullName evidence="1">Uncharacterized protein</fullName>
    </submittedName>
</protein>
<dbReference type="OrthoDB" id="10312327at2759"/>
<proteinExistence type="predicted"/>
<organism evidence="1 2">
    <name type="scientific">Puccinia graminis f. sp. tritici</name>
    <dbReference type="NCBI Taxonomy" id="56615"/>
    <lineage>
        <taxon>Eukaryota</taxon>
        <taxon>Fungi</taxon>
        <taxon>Dikarya</taxon>
        <taxon>Basidiomycota</taxon>
        <taxon>Pucciniomycotina</taxon>
        <taxon>Pucciniomycetes</taxon>
        <taxon>Pucciniales</taxon>
        <taxon>Pucciniaceae</taxon>
        <taxon>Puccinia</taxon>
    </lineage>
</organism>
<gene>
    <name evidence="1" type="ORF">PGT21_010243</name>
</gene>
<dbReference type="AlphaFoldDB" id="A0A5B0MXD8"/>
<evidence type="ECO:0000313" key="1">
    <source>
        <dbReference type="EMBL" id="KAA1080519.1"/>
    </source>
</evidence>
<dbReference type="Proteomes" id="UP000324748">
    <property type="component" value="Unassembled WGS sequence"/>
</dbReference>
<name>A0A5B0MXD8_PUCGR</name>
<evidence type="ECO:0000313" key="2">
    <source>
        <dbReference type="Proteomes" id="UP000324748"/>
    </source>
</evidence>
<keyword evidence="2" id="KW-1185">Reference proteome</keyword>
<reference evidence="1 2" key="1">
    <citation type="submission" date="2019-05" db="EMBL/GenBank/DDBJ databases">
        <title>Emergence of the Ug99 lineage of the wheat stem rust pathogen through somatic hybridization.</title>
        <authorList>
            <person name="Li F."/>
            <person name="Upadhyaya N.M."/>
            <person name="Sperschneider J."/>
            <person name="Matny O."/>
            <person name="Nguyen-Phuc H."/>
            <person name="Mago R."/>
            <person name="Raley C."/>
            <person name="Miller M.E."/>
            <person name="Silverstein K.A.T."/>
            <person name="Henningsen E."/>
            <person name="Hirsch C.D."/>
            <person name="Visser B."/>
            <person name="Pretorius Z.A."/>
            <person name="Steffenson B.J."/>
            <person name="Schwessinger B."/>
            <person name="Dodds P.N."/>
            <person name="Figueroa M."/>
        </authorList>
    </citation>
    <scope>NUCLEOTIDE SEQUENCE [LARGE SCALE GENOMIC DNA]</scope>
    <source>
        <strain evidence="1">21-0</strain>
    </source>
</reference>
<sequence>MYSLDSGQQRTAWPLSLIDQHPSQPNIKSTLVSLLRESLALPALLSSIHSEPDKDHVVQLLHQLLLTIINSTPLNLELFKQLLDAGQLENWSLIDEILKFVNPLLLYLDSSRSGYKDFLDTSLVR</sequence>
<accession>A0A5B0MXD8</accession>
<dbReference type="EMBL" id="VSWC01000131">
    <property type="protein sequence ID" value="KAA1080519.1"/>
    <property type="molecule type" value="Genomic_DNA"/>
</dbReference>